<dbReference type="Proteomes" id="UP000826656">
    <property type="component" value="Unassembled WGS sequence"/>
</dbReference>
<dbReference type="PANTHER" id="PTHR46890">
    <property type="entry name" value="NON-LTR RETROLELEMENT REVERSE TRANSCRIPTASE-LIKE PROTEIN-RELATED"/>
    <property type="match status" value="1"/>
</dbReference>
<dbReference type="InterPro" id="IPR043502">
    <property type="entry name" value="DNA/RNA_pol_sf"/>
</dbReference>
<dbReference type="CDD" id="cd01650">
    <property type="entry name" value="RT_nLTR_like"/>
    <property type="match status" value="1"/>
</dbReference>
<feature type="domain" description="Reverse transcriptase" evidence="1">
    <location>
        <begin position="1"/>
        <end position="202"/>
    </location>
</feature>
<dbReference type="SUPFAM" id="SSF56672">
    <property type="entry name" value="DNA/RNA polymerases"/>
    <property type="match status" value="1"/>
</dbReference>
<gene>
    <name evidence="2" type="ORF">KY290_005544</name>
</gene>
<evidence type="ECO:0000259" key="1">
    <source>
        <dbReference type="PROSITE" id="PS50878"/>
    </source>
</evidence>
<name>A0ABQ7WGX6_SOLTU</name>
<keyword evidence="3" id="KW-1185">Reference proteome</keyword>
<dbReference type="Pfam" id="PF00078">
    <property type="entry name" value="RVT_1"/>
    <property type="match status" value="1"/>
</dbReference>
<dbReference type="PANTHER" id="PTHR46890:SF48">
    <property type="entry name" value="RNA-DIRECTED DNA POLYMERASE"/>
    <property type="match status" value="1"/>
</dbReference>
<accession>A0ABQ7WGX6</accession>
<protein>
    <recommendedName>
        <fullName evidence="1">Reverse transcriptase domain-containing protein</fullName>
    </recommendedName>
</protein>
<evidence type="ECO:0000313" key="3">
    <source>
        <dbReference type="Proteomes" id="UP000826656"/>
    </source>
</evidence>
<reference evidence="2 3" key="1">
    <citation type="journal article" date="2021" name="bioRxiv">
        <title>Chromosome-scale and haplotype-resolved genome assembly of a tetraploid potato cultivar.</title>
        <authorList>
            <person name="Sun H."/>
            <person name="Jiao W.-B."/>
            <person name="Krause K."/>
            <person name="Campoy J.A."/>
            <person name="Goel M."/>
            <person name="Folz-Donahue K."/>
            <person name="Kukat C."/>
            <person name="Huettel B."/>
            <person name="Schneeberger K."/>
        </authorList>
    </citation>
    <scope>NUCLEOTIDE SEQUENCE [LARGE SCALE GENOMIC DNA]</scope>
    <source>
        <strain evidence="2">SolTubOtavaFocal</strain>
        <tissue evidence="2">Leaves</tissue>
    </source>
</reference>
<comment type="caution">
    <text evidence="2">The sequence shown here is derived from an EMBL/GenBank/DDBJ whole genome shotgun (WGS) entry which is preliminary data.</text>
</comment>
<dbReference type="InterPro" id="IPR052343">
    <property type="entry name" value="Retrotransposon-Effector_Assoc"/>
</dbReference>
<dbReference type="InterPro" id="IPR000477">
    <property type="entry name" value="RT_dom"/>
</dbReference>
<organism evidence="2 3">
    <name type="scientific">Solanum tuberosum</name>
    <name type="common">Potato</name>
    <dbReference type="NCBI Taxonomy" id="4113"/>
    <lineage>
        <taxon>Eukaryota</taxon>
        <taxon>Viridiplantae</taxon>
        <taxon>Streptophyta</taxon>
        <taxon>Embryophyta</taxon>
        <taxon>Tracheophyta</taxon>
        <taxon>Spermatophyta</taxon>
        <taxon>Magnoliopsida</taxon>
        <taxon>eudicotyledons</taxon>
        <taxon>Gunneridae</taxon>
        <taxon>Pentapetalae</taxon>
        <taxon>asterids</taxon>
        <taxon>lamiids</taxon>
        <taxon>Solanales</taxon>
        <taxon>Solanaceae</taxon>
        <taxon>Solanoideae</taxon>
        <taxon>Solaneae</taxon>
        <taxon>Solanum</taxon>
    </lineage>
</organism>
<proteinExistence type="predicted"/>
<sequence>MQFVMDTLIDPSQAAFVPGRVIVDNILLSHELVKGYGRKGLSPRSMMKIDMHKAYDYVEWPFIEQILRLLNFPTKFINWIMSCLTTVSYSILINGVPTTPFKAKKGLRQGDLVSPYLFVLSMEYLSRLIKNLKWIRDFKYHPKCSKVNIVQLGFADDLLLFSKGDAKSVQVLFDTFQEFSKASRLIANASKSSIYFRGGKKY</sequence>
<dbReference type="EMBL" id="JAIVGD010000002">
    <property type="protein sequence ID" value="KAH0779117.1"/>
    <property type="molecule type" value="Genomic_DNA"/>
</dbReference>
<dbReference type="PROSITE" id="PS50878">
    <property type="entry name" value="RT_POL"/>
    <property type="match status" value="1"/>
</dbReference>
<evidence type="ECO:0000313" key="2">
    <source>
        <dbReference type="EMBL" id="KAH0779117.1"/>
    </source>
</evidence>